<dbReference type="InterPro" id="IPR050229">
    <property type="entry name" value="GlpE_sulfurtransferase"/>
</dbReference>
<dbReference type="EMBL" id="PVLR01000023">
    <property type="protein sequence ID" value="PRD68867.1"/>
    <property type="molecule type" value="Genomic_DNA"/>
</dbReference>
<dbReference type="Pfam" id="PF00581">
    <property type="entry name" value="Rhodanese"/>
    <property type="match status" value="1"/>
</dbReference>
<comment type="caution">
    <text evidence="2">The sequence shown here is derived from an EMBL/GenBank/DDBJ whole genome shotgun (WGS) entry which is preliminary data.</text>
</comment>
<name>A0A2S9KEK3_9BURK</name>
<accession>A0A2S9KEK3</accession>
<dbReference type="InterPro" id="IPR001763">
    <property type="entry name" value="Rhodanese-like_dom"/>
</dbReference>
<keyword evidence="3" id="KW-1185">Reference proteome</keyword>
<reference evidence="2 3" key="1">
    <citation type="submission" date="2018-03" db="EMBL/GenBank/DDBJ databases">
        <title>Comparative genomics illustrates the genes involved in a hyperalkaliphilic mechanisms of Serpentinomonas isolated from highly-alkaline calcium-rich serpentinized springs.</title>
        <authorList>
            <person name="Suzuki S."/>
            <person name="Ishii S."/>
            <person name="Walworth N."/>
            <person name="Bird L."/>
            <person name="Kuenen J.G."/>
            <person name="Nealson K.H."/>
        </authorList>
    </citation>
    <scope>NUCLEOTIDE SEQUENCE [LARGE SCALE GENOMIC DNA]</scope>
    <source>
        <strain evidence="2 3">83</strain>
    </source>
</reference>
<gene>
    <name evidence="2" type="ORF">C6P61_09050</name>
</gene>
<evidence type="ECO:0000313" key="3">
    <source>
        <dbReference type="Proteomes" id="UP000238326"/>
    </source>
</evidence>
<dbReference type="PANTHER" id="PTHR43031:SF1">
    <property type="entry name" value="PYRIDINE NUCLEOTIDE-DISULPHIDE OXIDOREDUCTASE"/>
    <property type="match status" value="1"/>
</dbReference>
<dbReference type="PROSITE" id="PS50206">
    <property type="entry name" value="RHODANESE_3"/>
    <property type="match status" value="1"/>
</dbReference>
<dbReference type="InterPro" id="IPR036873">
    <property type="entry name" value="Rhodanese-like_dom_sf"/>
</dbReference>
<dbReference type="Gene3D" id="3.40.250.10">
    <property type="entry name" value="Rhodanese-like domain"/>
    <property type="match status" value="1"/>
</dbReference>
<evidence type="ECO:0000259" key="1">
    <source>
        <dbReference type="PROSITE" id="PS50206"/>
    </source>
</evidence>
<protein>
    <submittedName>
        <fullName evidence="2">Rhodanese-like domain-containing protein</fullName>
    </submittedName>
</protein>
<organism evidence="2 3">
    <name type="scientific">Malikia spinosa</name>
    <dbReference type="NCBI Taxonomy" id="86180"/>
    <lineage>
        <taxon>Bacteria</taxon>
        <taxon>Pseudomonadati</taxon>
        <taxon>Pseudomonadota</taxon>
        <taxon>Betaproteobacteria</taxon>
        <taxon>Burkholderiales</taxon>
        <taxon>Comamonadaceae</taxon>
        <taxon>Malikia</taxon>
    </lineage>
</organism>
<evidence type="ECO:0000313" key="2">
    <source>
        <dbReference type="EMBL" id="PRD68867.1"/>
    </source>
</evidence>
<dbReference type="SMART" id="SM00450">
    <property type="entry name" value="RHOD"/>
    <property type="match status" value="1"/>
</dbReference>
<dbReference type="AlphaFoldDB" id="A0A2S9KEK3"/>
<dbReference type="SUPFAM" id="SSF52821">
    <property type="entry name" value="Rhodanese/Cell cycle control phosphatase"/>
    <property type="match status" value="1"/>
</dbReference>
<sequence length="120" mass="13468">MNFFKEYWPLLAVAAWFGYKWWAARRVKAMLPRLLAQGATLVDVRTMAEFAQANAPGTRNIPLQELAGRLNEIPRTVPVVVGCASGTRSGMAKLLLKKNGYIQVHNIGAWRNFLDHARDS</sequence>
<dbReference type="PANTHER" id="PTHR43031">
    <property type="entry name" value="FAD-DEPENDENT OXIDOREDUCTASE"/>
    <property type="match status" value="1"/>
</dbReference>
<feature type="domain" description="Rhodanese" evidence="1">
    <location>
        <begin position="35"/>
        <end position="115"/>
    </location>
</feature>
<proteinExistence type="predicted"/>
<dbReference type="OrthoDB" id="9814704at2"/>
<dbReference type="Proteomes" id="UP000238326">
    <property type="component" value="Unassembled WGS sequence"/>
</dbReference>
<dbReference type="CDD" id="cd00158">
    <property type="entry name" value="RHOD"/>
    <property type="match status" value="1"/>
</dbReference>
<dbReference type="RefSeq" id="WP_105729607.1">
    <property type="nucleotide sequence ID" value="NZ_DAIPCI010000035.1"/>
</dbReference>